<dbReference type="Proteomes" id="UP000829194">
    <property type="component" value="Chromosome"/>
</dbReference>
<keyword evidence="4" id="KW-1185">Reference proteome</keyword>
<keyword evidence="2" id="KW-1133">Transmembrane helix</keyword>
<feature type="compositionally biased region" description="Low complexity" evidence="1">
    <location>
        <begin position="75"/>
        <end position="87"/>
    </location>
</feature>
<proteinExistence type="predicted"/>
<gene>
    <name evidence="3" type="ORF">MOV92_01450</name>
</gene>
<keyword evidence="2" id="KW-0812">Transmembrane</keyword>
<evidence type="ECO:0000256" key="2">
    <source>
        <dbReference type="SAM" id="Phobius"/>
    </source>
</evidence>
<accession>A0ABY3XCV8</accession>
<evidence type="ECO:0000313" key="4">
    <source>
        <dbReference type="Proteomes" id="UP000829194"/>
    </source>
</evidence>
<dbReference type="EMBL" id="CP093547">
    <property type="protein sequence ID" value="UNP29980.1"/>
    <property type="molecule type" value="Genomic_DNA"/>
</dbReference>
<evidence type="ECO:0000313" key="3">
    <source>
        <dbReference type="EMBL" id="UNP29980.1"/>
    </source>
</evidence>
<feature type="transmembrane region" description="Helical" evidence="2">
    <location>
        <begin position="29"/>
        <end position="52"/>
    </location>
</feature>
<name>A0ABY3XCV8_9GAMM</name>
<reference evidence="3 4" key="1">
    <citation type="submission" date="2022-03" db="EMBL/GenBank/DDBJ databases">
        <title>Complete genome sequence of Lysobacter capsici VKM B-2533 and Lysobacter gummosus 10.1.1, promising sources of lytic agents.</title>
        <authorList>
            <person name="Tarlachkov S.V."/>
            <person name="Kudryakova I.V."/>
            <person name="Afoshin A.S."/>
            <person name="Leontyevskaya E.A."/>
            <person name="Leontyevskaya N.V."/>
        </authorList>
    </citation>
    <scope>NUCLEOTIDE SEQUENCE [LARGE SCALE GENOMIC DNA]</scope>
    <source>
        <strain evidence="3 4">10.1.1</strain>
    </source>
</reference>
<sequence>MPIDPVIVAAIIAEMIAIENRMPIDVSEIVAILLAGVIIVCVAIVAAGWAVVSLWKRRRTLREAQTSNRTGSGVGAKAVMAPPGAAAPQPPQPAGPDAFDRK</sequence>
<keyword evidence="2" id="KW-0472">Membrane</keyword>
<dbReference type="RefSeq" id="WP_148648696.1">
    <property type="nucleotide sequence ID" value="NZ_CP011131.1"/>
</dbReference>
<evidence type="ECO:0000256" key="1">
    <source>
        <dbReference type="SAM" id="MobiDB-lite"/>
    </source>
</evidence>
<protein>
    <submittedName>
        <fullName evidence="3">Uncharacterized protein</fullName>
    </submittedName>
</protein>
<feature type="region of interest" description="Disordered" evidence="1">
    <location>
        <begin position="62"/>
        <end position="102"/>
    </location>
</feature>
<organism evidence="3 4">
    <name type="scientific">Lysobacter gummosus</name>
    <dbReference type="NCBI Taxonomy" id="262324"/>
    <lineage>
        <taxon>Bacteria</taxon>
        <taxon>Pseudomonadati</taxon>
        <taxon>Pseudomonadota</taxon>
        <taxon>Gammaproteobacteria</taxon>
        <taxon>Lysobacterales</taxon>
        <taxon>Lysobacteraceae</taxon>
        <taxon>Lysobacter</taxon>
    </lineage>
</organism>